<dbReference type="AlphaFoldDB" id="A0A1T4NZ62"/>
<keyword evidence="1" id="KW-1133">Transmembrane helix</keyword>
<gene>
    <name evidence="2" type="ORF">SAMN04488128_1011826</name>
</gene>
<dbReference type="RefSeq" id="WP_078668392.1">
    <property type="nucleotide sequence ID" value="NZ_FUWZ01000001.1"/>
</dbReference>
<feature type="transmembrane region" description="Helical" evidence="1">
    <location>
        <begin position="12"/>
        <end position="30"/>
    </location>
</feature>
<dbReference type="Proteomes" id="UP000190367">
    <property type="component" value="Unassembled WGS sequence"/>
</dbReference>
<evidence type="ECO:0000256" key="1">
    <source>
        <dbReference type="SAM" id="Phobius"/>
    </source>
</evidence>
<feature type="transmembrane region" description="Helical" evidence="1">
    <location>
        <begin position="42"/>
        <end position="70"/>
    </location>
</feature>
<evidence type="ECO:0008006" key="4">
    <source>
        <dbReference type="Google" id="ProtNLM"/>
    </source>
</evidence>
<proteinExistence type="predicted"/>
<feature type="transmembrane region" description="Helical" evidence="1">
    <location>
        <begin position="152"/>
        <end position="179"/>
    </location>
</feature>
<organism evidence="2 3">
    <name type="scientific">Chitinophaga eiseniae</name>
    <dbReference type="NCBI Taxonomy" id="634771"/>
    <lineage>
        <taxon>Bacteria</taxon>
        <taxon>Pseudomonadati</taxon>
        <taxon>Bacteroidota</taxon>
        <taxon>Chitinophagia</taxon>
        <taxon>Chitinophagales</taxon>
        <taxon>Chitinophagaceae</taxon>
        <taxon>Chitinophaga</taxon>
    </lineage>
</organism>
<evidence type="ECO:0000313" key="3">
    <source>
        <dbReference type="Proteomes" id="UP000190367"/>
    </source>
</evidence>
<keyword evidence="3" id="KW-1185">Reference proteome</keyword>
<sequence length="256" mass="28462">MGIILLQITGYGWTGIAIIVLSILIAIKILKRSNRQGKSGCIGIGYVSLVVFCLLTFTVSLGGMLGGFIYKAVTLPRYEARVINYTSFESKDSKNRHRIMYRATVTFNMADGTPVTMESDVASSGKPEIGEMVTVGYKPDMERVEELSWSKFLLMGGASVMLLVIGYFAVGGVLYAMGYKMKRYMGFGMTLLLYFIFPLAMLFLFCGMGYALVLYFMGLKPDMPVWAVAICMFFCLVLAGSFFGYARMLIDRRARP</sequence>
<feature type="transmembrane region" description="Helical" evidence="1">
    <location>
        <begin position="223"/>
        <end position="246"/>
    </location>
</feature>
<feature type="transmembrane region" description="Helical" evidence="1">
    <location>
        <begin position="191"/>
        <end position="217"/>
    </location>
</feature>
<reference evidence="3" key="1">
    <citation type="submission" date="2017-02" db="EMBL/GenBank/DDBJ databases">
        <authorList>
            <person name="Varghese N."/>
            <person name="Submissions S."/>
        </authorList>
    </citation>
    <scope>NUCLEOTIDE SEQUENCE [LARGE SCALE GENOMIC DNA]</scope>
    <source>
        <strain evidence="3">DSM 22224</strain>
    </source>
</reference>
<keyword evidence="1" id="KW-0472">Membrane</keyword>
<accession>A0A1T4NZ62</accession>
<name>A0A1T4NZ62_9BACT</name>
<keyword evidence="1" id="KW-0812">Transmembrane</keyword>
<evidence type="ECO:0000313" key="2">
    <source>
        <dbReference type="EMBL" id="SJZ84501.1"/>
    </source>
</evidence>
<protein>
    <recommendedName>
        <fullName evidence="4">DUF3592 domain-containing protein</fullName>
    </recommendedName>
</protein>
<dbReference type="OrthoDB" id="1350302at2"/>
<dbReference type="EMBL" id="FUWZ01000001">
    <property type="protein sequence ID" value="SJZ84501.1"/>
    <property type="molecule type" value="Genomic_DNA"/>
</dbReference>